<evidence type="ECO:0000313" key="12">
    <source>
        <dbReference type="WBParaSite" id="maker-uti_cns_0003566-snap-gene-0.7-mRNA-1"/>
    </source>
</evidence>
<comment type="catalytic activity">
    <reaction evidence="7">
        <text>a 1,2-diacyl-sn-glycero-3-phosphocholine + H2O = a 1-acyl-sn-glycero-3-phosphocholine + a fatty acid + H(+)</text>
        <dbReference type="Rhea" id="RHEA:15801"/>
        <dbReference type="ChEBI" id="CHEBI:15377"/>
        <dbReference type="ChEBI" id="CHEBI:15378"/>
        <dbReference type="ChEBI" id="CHEBI:28868"/>
        <dbReference type="ChEBI" id="CHEBI:57643"/>
        <dbReference type="ChEBI" id="CHEBI:58168"/>
        <dbReference type="EC" id="3.1.1.4"/>
    </reaction>
</comment>
<evidence type="ECO:0000313" key="11">
    <source>
        <dbReference type="Proteomes" id="UP000095280"/>
    </source>
</evidence>
<proteinExistence type="predicted"/>
<dbReference type="PROSITE" id="PS50004">
    <property type="entry name" value="C2"/>
    <property type="match status" value="1"/>
</dbReference>
<evidence type="ECO:0000256" key="6">
    <source>
        <dbReference type="PROSITE-ProRule" id="PRU00555"/>
    </source>
</evidence>
<accession>A0A1I8GYN5</accession>
<organism evidence="11 12">
    <name type="scientific">Macrostomum lignano</name>
    <dbReference type="NCBI Taxonomy" id="282301"/>
    <lineage>
        <taxon>Eukaryota</taxon>
        <taxon>Metazoa</taxon>
        <taxon>Spiralia</taxon>
        <taxon>Lophotrochozoa</taxon>
        <taxon>Platyhelminthes</taxon>
        <taxon>Rhabditophora</taxon>
        <taxon>Macrostomorpha</taxon>
        <taxon>Macrostomida</taxon>
        <taxon>Macrostomidae</taxon>
        <taxon>Macrostomum</taxon>
    </lineage>
</organism>
<feature type="compositionally biased region" description="Basic and acidic residues" evidence="8">
    <location>
        <begin position="932"/>
        <end position="942"/>
    </location>
</feature>
<dbReference type="WBParaSite" id="maker-uti_cns_0005137-snap-gene-0.5-mRNA-1">
    <property type="protein sequence ID" value="maker-uti_cns_0005137-snap-gene-0.5-mRNA-1"/>
    <property type="gene ID" value="maker-uti_cns_0005137-snap-gene-0.5"/>
</dbReference>
<reference evidence="12 13" key="1">
    <citation type="submission" date="2016-11" db="UniProtKB">
        <authorList>
            <consortium name="WormBaseParasite"/>
        </authorList>
    </citation>
    <scope>IDENTIFICATION</scope>
</reference>
<dbReference type="Proteomes" id="UP000095280">
    <property type="component" value="Unplaced"/>
</dbReference>
<feature type="region of interest" description="Disordered" evidence="8">
    <location>
        <begin position="1017"/>
        <end position="1085"/>
    </location>
</feature>
<dbReference type="GO" id="GO:0046475">
    <property type="term" value="P:glycerophospholipid catabolic process"/>
    <property type="evidence" value="ECO:0007669"/>
    <property type="project" value="TreeGrafter"/>
</dbReference>
<feature type="compositionally biased region" description="Acidic residues" evidence="8">
    <location>
        <begin position="894"/>
        <end position="909"/>
    </location>
</feature>
<dbReference type="SUPFAM" id="SSF49562">
    <property type="entry name" value="C2 domain (Calcium/lipid-binding domain, CaLB)"/>
    <property type="match status" value="1"/>
</dbReference>
<evidence type="ECO:0000256" key="7">
    <source>
        <dbReference type="RuleBase" id="RU362102"/>
    </source>
</evidence>
<dbReference type="GO" id="GO:0047498">
    <property type="term" value="F:calcium-dependent phospholipase A2 activity"/>
    <property type="evidence" value="ECO:0007669"/>
    <property type="project" value="TreeGrafter"/>
</dbReference>
<dbReference type="InterPro" id="IPR016035">
    <property type="entry name" value="Acyl_Trfase/lysoPLipase"/>
</dbReference>
<evidence type="ECO:0000256" key="1">
    <source>
        <dbReference type="ARBA" id="ARBA00004496"/>
    </source>
</evidence>
<dbReference type="Pfam" id="PF00168">
    <property type="entry name" value="C2"/>
    <property type="match status" value="1"/>
</dbReference>
<feature type="region of interest" description="Disordered" evidence="8">
    <location>
        <begin position="437"/>
        <end position="471"/>
    </location>
</feature>
<evidence type="ECO:0000313" key="13">
    <source>
        <dbReference type="WBParaSite" id="maker-uti_cns_0005137-snap-gene-0.5-mRNA-1"/>
    </source>
</evidence>
<keyword evidence="7" id="KW-0106">Calcium</keyword>
<dbReference type="InterPro" id="IPR035892">
    <property type="entry name" value="C2_domain_sf"/>
</dbReference>
<evidence type="ECO:0000259" key="10">
    <source>
        <dbReference type="PROSITE" id="PS51210"/>
    </source>
</evidence>
<dbReference type="PANTHER" id="PTHR10728:SF40">
    <property type="entry name" value="PATATIN FAMILY PROTEIN"/>
    <property type="match status" value="1"/>
</dbReference>
<keyword evidence="6 7" id="KW-0442">Lipid degradation</keyword>
<feature type="compositionally biased region" description="Polar residues" evidence="8">
    <location>
        <begin position="918"/>
        <end position="930"/>
    </location>
</feature>
<evidence type="ECO:0000256" key="4">
    <source>
        <dbReference type="ARBA" id="ARBA00022801"/>
    </source>
</evidence>
<dbReference type="PROSITE" id="PS51210">
    <property type="entry name" value="PLA2C"/>
    <property type="match status" value="1"/>
</dbReference>
<dbReference type="SMART" id="SM00022">
    <property type="entry name" value="PLAc"/>
    <property type="match status" value="1"/>
</dbReference>
<dbReference type="GO" id="GO:0005544">
    <property type="term" value="F:calcium-dependent phospholipid binding"/>
    <property type="evidence" value="ECO:0007669"/>
    <property type="project" value="TreeGrafter"/>
</dbReference>
<feature type="domain" description="PLA2c" evidence="10">
    <location>
        <begin position="143"/>
        <end position="855"/>
    </location>
</feature>
<feature type="region of interest" description="Disordered" evidence="8">
    <location>
        <begin position="873"/>
        <end position="1000"/>
    </location>
</feature>
<dbReference type="EC" id="3.1.1.4" evidence="2 7"/>
<dbReference type="GO" id="GO:0005509">
    <property type="term" value="F:calcium ion binding"/>
    <property type="evidence" value="ECO:0007669"/>
    <property type="project" value="TreeGrafter"/>
</dbReference>
<dbReference type="Gene3D" id="3.40.1090.10">
    <property type="entry name" value="Cytosolic phospholipase A2 catalytic domain"/>
    <property type="match status" value="2"/>
</dbReference>
<evidence type="ECO:0000256" key="8">
    <source>
        <dbReference type="SAM" id="MobiDB-lite"/>
    </source>
</evidence>
<dbReference type="PANTHER" id="PTHR10728">
    <property type="entry name" value="CYTOSOLIC PHOSPHOLIPASE A2"/>
    <property type="match status" value="1"/>
</dbReference>
<feature type="compositionally biased region" description="Low complexity" evidence="8">
    <location>
        <begin position="1019"/>
        <end position="1037"/>
    </location>
</feature>
<keyword evidence="3 7" id="KW-0963">Cytoplasm</keyword>
<comment type="subcellular location">
    <subcellularLocation>
        <location evidence="1">Cytoplasm</location>
    </subcellularLocation>
</comment>
<comment type="domain">
    <text evidence="7">The N-terminal C2 domain associates with lipid membranes upon calcium binding.</text>
</comment>
<keyword evidence="5 6" id="KW-0443">Lipid metabolism</keyword>
<keyword evidence="4 6" id="KW-0378">Hydrolase</keyword>
<dbReference type="GO" id="GO:0005829">
    <property type="term" value="C:cytosol"/>
    <property type="evidence" value="ECO:0007669"/>
    <property type="project" value="TreeGrafter"/>
</dbReference>
<name>A0A1I8GYN5_9PLAT</name>
<dbReference type="AlphaFoldDB" id="A0A1I8GYN5"/>
<dbReference type="InterPro" id="IPR002642">
    <property type="entry name" value="LysoPLipase_cat_dom"/>
</dbReference>
<dbReference type="InterPro" id="IPR000008">
    <property type="entry name" value="C2_dom"/>
</dbReference>
<dbReference type="Gene3D" id="2.60.40.150">
    <property type="entry name" value="C2 domain"/>
    <property type="match status" value="1"/>
</dbReference>
<dbReference type="Pfam" id="PF01735">
    <property type="entry name" value="PLA2_B"/>
    <property type="match status" value="2"/>
</dbReference>
<evidence type="ECO:0000256" key="2">
    <source>
        <dbReference type="ARBA" id="ARBA00013278"/>
    </source>
</evidence>
<protein>
    <recommendedName>
        <fullName evidence="2 7">Phospholipase A2</fullName>
        <ecNumber evidence="2 7">3.1.1.4</ecNumber>
    </recommendedName>
</protein>
<feature type="domain" description="C2" evidence="9">
    <location>
        <begin position="1"/>
        <end position="126"/>
    </location>
</feature>
<keyword evidence="11" id="KW-1185">Reference proteome</keyword>
<keyword evidence="7" id="KW-0479">Metal-binding</keyword>
<evidence type="ECO:0000256" key="3">
    <source>
        <dbReference type="ARBA" id="ARBA00022490"/>
    </source>
</evidence>
<evidence type="ECO:0000259" key="9">
    <source>
        <dbReference type="PROSITE" id="PS50004"/>
    </source>
</evidence>
<dbReference type="SUPFAM" id="SSF52151">
    <property type="entry name" value="FabD/lysophospholipase-like"/>
    <property type="match status" value="2"/>
</dbReference>
<sequence>MEFTKEFDPYQVFKVEQQPCQVLQVTVIKGRKITKGRLWDFIDKPDPYVQLKIPSSPTGVKRTSCIENNSDPMWNESFTFLLDGAKENVLIISLMEANHLGLDSQYGEVYYPLGDLKMDRMIAKTFHFDKKGQVDIEFYLSNDCKPDLRFSLCLCNEEKMFRERRRKVVFEALHGLLPREAAPESLDEVPVIAVMGSGGGFRAMAAFSGVFNALESSGVLDCTTYTAALSGSAWYLATLYSHPEYPRKSCRIVQQEIRSRVQQSMLRLVSPSYLYNYVCLLAEKKRHGIPLSFTDFFGLMIGQTLIPDRMSCKLSDQCQKVKYANLPLPLYCCLNVKKDVSARIFQEWLEFTPFEIGLPKYGCFQRTCHFGCKFFIGRLCREYEEPPLHFLMGIWGSAFTILVKDLLRREIDLEKLYNGNYEAERFRGEVPNGLDEAAKRRGSDLSVSSNNSEPLGRRRAGMAAASGADPLHPRPVNKIDKLLLNLDAECKNLRSSYNFGSSGIGSMSAPVKMQSKGDSLFQFVKGDPPSEEYGTIGDDDASSVVSHDSDSEEERGILEKLDQLTAEDNSPLGWWERWRNSVFSELRLLNTMSGRAAMVHNFMRSLTVTKAYPIAPFTPTRPREAGFRFEDAPISVAGNGDFLEMFETDQNSFSKYMHVVDAGLAFNSPYPLVLRQQRGVDLILSFDFSGRKHDNYPPFKELLLAYKWALIRNVPFPHITLDKYEKKGMQEVYIFRDKENPRVPIIMHFVLVNLSFREFKNPNVRRTLQDELNFANFDIFGGEKNPYSTFNFVYSPLEFDRIASMMEYNTLNCLPRIKKCIAECIERRRSFDLGVPIDQSHMNDFLNMSANLGVNRHDAKVLGKYISQRETEFSLNSSSGTGGGGRHARRWDSDFDDQDDEDEEEFDEEITTHDDAQVIQQRNEISQGSNRAKPDTGKEKVKIVAFDEPDGPLQPPESLPHQVSATAPTPAPTQSVNSNSEASSLRQRRKGQRGRNQLRVIIPQRPFLAPIRRDCPRCSVASSSSSPSSTSPMVGSAKTSPLLPKVRQPTPVRVVKSAVTSSSSSSEFDTADEGGGGQQAKDEVDAAIRERLNEDLLQELQRFH</sequence>
<evidence type="ECO:0000256" key="5">
    <source>
        <dbReference type="ARBA" id="ARBA00023098"/>
    </source>
</evidence>
<feature type="compositionally biased region" description="Polar residues" evidence="8">
    <location>
        <begin position="961"/>
        <end position="984"/>
    </location>
</feature>
<dbReference type="SMART" id="SM00239">
    <property type="entry name" value="C2"/>
    <property type="match status" value="1"/>
</dbReference>
<dbReference type="WBParaSite" id="maker-uti_cns_0003566-snap-gene-0.7-mRNA-1">
    <property type="protein sequence ID" value="maker-uti_cns_0003566-snap-gene-0.7-mRNA-1"/>
    <property type="gene ID" value="maker-uti_cns_0003566-snap-gene-0.7"/>
</dbReference>